<evidence type="ECO:0000313" key="1">
    <source>
        <dbReference type="EMBL" id="GFR69417.1"/>
    </source>
</evidence>
<comment type="caution">
    <text evidence="1">The sequence shown here is derived from an EMBL/GenBank/DDBJ whole genome shotgun (WGS) entry which is preliminary data.</text>
</comment>
<proteinExistence type="predicted"/>
<keyword evidence="2" id="KW-1185">Reference proteome</keyword>
<sequence>MTVVSALDVKTAEEVQDVLVKLPDADRYGTLKKTLIKAFGKSQAQLDNRRAQQPTSTLTAANGTSIHIWGRRSVSLAIGRRRQHKHEFYLADVTRPILGADFFTKHGLAIDLRGKRLLSVDNNPILPRETRSPLNLAGSGSTLQNKFSSLLQQFYELLAPHFNHSTNKHGVEHHIVTHGPPTHARARRLDPEKLSAAKTEFLQMEEMGIVRRSKSAWSSHIRIVPNADGKWQPCGDCRRLNA</sequence>
<dbReference type="Gene3D" id="3.10.10.10">
    <property type="entry name" value="HIV Type 1 Reverse Transcriptase, subunit A, domain 1"/>
    <property type="match status" value="1"/>
</dbReference>
<dbReference type="EMBL" id="BMAT01011266">
    <property type="protein sequence ID" value="GFR69417.1"/>
    <property type="molecule type" value="Genomic_DNA"/>
</dbReference>
<dbReference type="AlphaFoldDB" id="A0AAV4F882"/>
<protein>
    <submittedName>
        <fullName evidence="1">Pol polyprotein</fullName>
    </submittedName>
</protein>
<organism evidence="1 2">
    <name type="scientific">Elysia marginata</name>
    <dbReference type="NCBI Taxonomy" id="1093978"/>
    <lineage>
        <taxon>Eukaryota</taxon>
        <taxon>Metazoa</taxon>
        <taxon>Spiralia</taxon>
        <taxon>Lophotrochozoa</taxon>
        <taxon>Mollusca</taxon>
        <taxon>Gastropoda</taxon>
        <taxon>Heterobranchia</taxon>
        <taxon>Euthyneura</taxon>
        <taxon>Panpulmonata</taxon>
        <taxon>Sacoglossa</taxon>
        <taxon>Placobranchoidea</taxon>
        <taxon>Plakobranchidae</taxon>
        <taxon>Elysia</taxon>
    </lineage>
</organism>
<reference evidence="1 2" key="1">
    <citation type="journal article" date="2021" name="Elife">
        <title>Chloroplast acquisition without the gene transfer in kleptoplastic sea slugs, Plakobranchus ocellatus.</title>
        <authorList>
            <person name="Maeda T."/>
            <person name="Takahashi S."/>
            <person name="Yoshida T."/>
            <person name="Shimamura S."/>
            <person name="Takaki Y."/>
            <person name="Nagai Y."/>
            <person name="Toyoda A."/>
            <person name="Suzuki Y."/>
            <person name="Arimoto A."/>
            <person name="Ishii H."/>
            <person name="Satoh N."/>
            <person name="Nishiyama T."/>
            <person name="Hasebe M."/>
            <person name="Maruyama T."/>
            <person name="Minagawa J."/>
            <person name="Obokata J."/>
            <person name="Shigenobu S."/>
        </authorList>
    </citation>
    <scope>NUCLEOTIDE SEQUENCE [LARGE SCALE GENOMIC DNA]</scope>
</reference>
<evidence type="ECO:0000313" key="2">
    <source>
        <dbReference type="Proteomes" id="UP000762676"/>
    </source>
</evidence>
<dbReference type="InterPro" id="IPR043502">
    <property type="entry name" value="DNA/RNA_pol_sf"/>
</dbReference>
<dbReference type="SUPFAM" id="SSF56672">
    <property type="entry name" value="DNA/RNA polymerases"/>
    <property type="match status" value="1"/>
</dbReference>
<name>A0AAV4F882_9GAST</name>
<dbReference type="Proteomes" id="UP000762676">
    <property type="component" value="Unassembled WGS sequence"/>
</dbReference>
<gene>
    <name evidence="1" type="ORF">ElyMa_005631000</name>
</gene>
<accession>A0AAV4F882</accession>